<reference evidence="2 3" key="1">
    <citation type="submission" date="2019-06" db="EMBL/GenBank/DDBJ databases">
        <title>Whole genome shotgun sequence of Nitrobacter winogradskyi NBRC 14297.</title>
        <authorList>
            <person name="Hosoyama A."/>
            <person name="Uohara A."/>
            <person name="Ohji S."/>
            <person name="Ichikawa N."/>
        </authorList>
    </citation>
    <scope>NUCLEOTIDE SEQUENCE [LARGE SCALE GENOMIC DNA]</scope>
    <source>
        <strain evidence="2 3">NBRC 14297</strain>
    </source>
</reference>
<proteinExistence type="predicted"/>
<evidence type="ECO:0000313" key="2">
    <source>
        <dbReference type="EMBL" id="GEC17243.1"/>
    </source>
</evidence>
<feature type="compositionally biased region" description="Basic and acidic residues" evidence="1">
    <location>
        <begin position="23"/>
        <end position="36"/>
    </location>
</feature>
<dbReference type="Proteomes" id="UP000318825">
    <property type="component" value="Unassembled WGS sequence"/>
</dbReference>
<dbReference type="EMBL" id="BJNF01000097">
    <property type="protein sequence ID" value="GEC17243.1"/>
    <property type="molecule type" value="Genomic_DNA"/>
</dbReference>
<evidence type="ECO:0000256" key="1">
    <source>
        <dbReference type="SAM" id="MobiDB-lite"/>
    </source>
</evidence>
<dbReference type="RefSeq" id="WP_011315223.1">
    <property type="nucleotide sequence ID" value="NZ_BJNF01000097.1"/>
</dbReference>
<sequence length="75" mass="8055">MTSIKDKLASSVRQAKTGAESAPAEKAEVRSKKPRPDSGASKPAAAKPAPKEKETLADEPPESVQELFPDRIWPD</sequence>
<feature type="region of interest" description="Disordered" evidence="1">
    <location>
        <begin position="1"/>
        <end position="75"/>
    </location>
</feature>
<name>A0A4Y3WE96_NITWI</name>
<gene>
    <name evidence="2" type="ORF">NWI01_31350</name>
</gene>
<dbReference type="AlphaFoldDB" id="A0A4Y3WE96"/>
<evidence type="ECO:0000313" key="3">
    <source>
        <dbReference type="Proteomes" id="UP000318825"/>
    </source>
</evidence>
<accession>A0A4Y3WE96</accession>
<organism evidence="2 3">
    <name type="scientific">Nitrobacter winogradskyi</name>
    <name type="common">Nitrobacter agilis</name>
    <dbReference type="NCBI Taxonomy" id="913"/>
    <lineage>
        <taxon>Bacteria</taxon>
        <taxon>Pseudomonadati</taxon>
        <taxon>Pseudomonadota</taxon>
        <taxon>Alphaproteobacteria</taxon>
        <taxon>Hyphomicrobiales</taxon>
        <taxon>Nitrobacteraceae</taxon>
        <taxon>Nitrobacter</taxon>
    </lineage>
</organism>
<comment type="caution">
    <text evidence="2">The sequence shown here is derived from an EMBL/GenBank/DDBJ whole genome shotgun (WGS) entry which is preliminary data.</text>
</comment>
<dbReference type="OMA" id="FPQRVWP"/>
<protein>
    <submittedName>
        <fullName evidence="2">Uncharacterized protein</fullName>
    </submittedName>
</protein>
<dbReference type="OrthoDB" id="9255878at2"/>